<reference evidence="3" key="2">
    <citation type="submission" date="2015-06" db="UniProtKB">
        <authorList>
            <consortium name="EnsemblPlants"/>
        </authorList>
    </citation>
    <scope>IDENTIFICATION</scope>
    <source>
        <strain evidence="3">DM1-3 516 R44</strain>
    </source>
</reference>
<dbReference type="AlphaFoldDB" id="M1BGB6"/>
<comment type="similarity">
    <text evidence="1">Belongs to the PC-esterase family. TBL subfamily.</text>
</comment>
<dbReference type="PANTHER" id="PTHR32285">
    <property type="entry name" value="PROTEIN TRICHOME BIREFRINGENCE-LIKE 9-RELATED"/>
    <property type="match status" value="1"/>
</dbReference>
<reference evidence="4" key="1">
    <citation type="journal article" date="2011" name="Nature">
        <title>Genome sequence and analysis of the tuber crop potato.</title>
        <authorList>
            <consortium name="The Potato Genome Sequencing Consortium"/>
        </authorList>
    </citation>
    <scope>NUCLEOTIDE SEQUENCE [LARGE SCALE GENOMIC DNA]</scope>
    <source>
        <strain evidence="4">cv. DM1-3 516 R44</strain>
    </source>
</reference>
<evidence type="ECO:0000259" key="2">
    <source>
        <dbReference type="Pfam" id="PF13839"/>
    </source>
</evidence>
<dbReference type="OMA" id="HSNGREW"/>
<dbReference type="InterPro" id="IPR026057">
    <property type="entry name" value="TBL_C"/>
</dbReference>
<accession>M1BGB6</accession>
<keyword evidence="4" id="KW-1185">Reference proteome</keyword>
<sequence>MVVHMDDPRFIPSMSSESSLLYRAYLVRFTLWFKYNTSYLMYRNAFLVDIKTENNGARVLELDSLSSAAQWKEMDVLIFDSWHWWLHTGRKQPWDFVQDVNSTYKDAPRLTLYEKALNTWAKWVDSEVDTTKTKIFFQGISPDHDNKFNATHFQHKLKGKRVMFVGDSLSVDQWQSLTCMLYAADPQAKYISKRNGSTSFFTFPKYGTSYLVSRNVFLVDIVKMKNGTRVLELDSLSSAAQWEEMDVLVFDTWHWWFHTGRKQPWGFVQEGNSTYKDANRVTLYEKALNTWAKWVDTKVDTTKTKIFFQGVSPDHDNCTGATRPSESTQGQHPGEIVLEKVLRGMNKSVHLLNVTKLSQYRVDGHPSVYGFGGHRYVDCTHWCIAGVADTWNVLLSAILDQI</sequence>
<feature type="domain" description="Trichome birefringence-like C-terminal" evidence="2">
    <location>
        <begin position="34"/>
        <end position="145"/>
    </location>
</feature>
<protein>
    <recommendedName>
        <fullName evidence="2">Trichome birefringence-like C-terminal domain-containing protein</fullName>
    </recommendedName>
</protein>
<dbReference type="PANTHER" id="PTHR32285:SF372">
    <property type="entry name" value="PROTEIN TRICHOME BIREFRINGENCE-LIKE 43"/>
    <property type="match status" value="1"/>
</dbReference>
<name>M1BGB6_SOLTU</name>
<dbReference type="Pfam" id="PF13839">
    <property type="entry name" value="PC-Esterase"/>
    <property type="match status" value="2"/>
</dbReference>
<evidence type="ECO:0000256" key="1">
    <source>
        <dbReference type="ARBA" id="ARBA00007727"/>
    </source>
</evidence>
<dbReference type="GO" id="GO:0005794">
    <property type="term" value="C:Golgi apparatus"/>
    <property type="evidence" value="ECO:0000318"/>
    <property type="project" value="GO_Central"/>
</dbReference>
<dbReference type="InterPro" id="IPR029962">
    <property type="entry name" value="TBL"/>
</dbReference>
<dbReference type="Gramene" id="PGSC0003DMT400044533">
    <property type="protein sequence ID" value="PGSC0003DMT400044533"/>
    <property type="gene ID" value="PGSC0003DMG400017290"/>
</dbReference>
<dbReference type="eggNOG" id="ENOG502QVJM">
    <property type="taxonomic scope" value="Eukaryota"/>
</dbReference>
<dbReference type="Proteomes" id="UP000011115">
    <property type="component" value="Unassembled WGS sequence"/>
</dbReference>
<evidence type="ECO:0000313" key="4">
    <source>
        <dbReference type="Proteomes" id="UP000011115"/>
    </source>
</evidence>
<organism evidence="3 4">
    <name type="scientific">Solanum tuberosum</name>
    <name type="common">Potato</name>
    <dbReference type="NCBI Taxonomy" id="4113"/>
    <lineage>
        <taxon>Eukaryota</taxon>
        <taxon>Viridiplantae</taxon>
        <taxon>Streptophyta</taxon>
        <taxon>Embryophyta</taxon>
        <taxon>Tracheophyta</taxon>
        <taxon>Spermatophyta</taxon>
        <taxon>Magnoliopsida</taxon>
        <taxon>eudicotyledons</taxon>
        <taxon>Gunneridae</taxon>
        <taxon>Pentapetalae</taxon>
        <taxon>asterids</taxon>
        <taxon>lamiids</taxon>
        <taxon>Solanales</taxon>
        <taxon>Solanaceae</taxon>
        <taxon>Solanoideae</taxon>
        <taxon>Solaneae</taxon>
        <taxon>Solanum</taxon>
    </lineage>
</organism>
<dbReference type="EnsemblPlants" id="PGSC0003DMT400044533">
    <property type="protein sequence ID" value="PGSC0003DMT400044533"/>
    <property type="gene ID" value="PGSC0003DMG400017290"/>
</dbReference>
<feature type="domain" description="Trichome birefringence-like C-terminal" evidence="2">
    <location>
        <begin position="147"/>
        <end position="397"/>
    </location>
</feature>
<dbReference type="InParanoid" id="M1BGB6"/>
<proteinExistence type="inferred from homology"/>
<dbReference type="HOGENOM" id="CLU_020953_3_0_1"/>
<dbReference type="PaxDb" id="4113-PGSC0003DMT400044533"/>
<evidence type="ECO:0000313" key="3">
    <source>
        <dbReference type="EnsemblPlants" id="PGSC0003DMT400044533"/>
    </source>
</evidence>
<dbReference type="GO" id="GO:0016413">
    <property type="term" value="F:O-acetyltransferase activity"/>
    <property type="evidence" value="ECO:0000318"/>
    <property type="project" value="GO_Central"/>
</dbReference>